<evidence type="ECO:0000313" key="2">
    <source>
        <dbReference type="EMBL" id="GJS80785.1"/>
    </source>
</evidence>
<reference evidence="2" key="2">
    <citation type="submission" date="2022-01" db="EMBL/GenBank/DDBJ databases">
        <authorList>
            <person name="Yamashiro T."/>
            <person name="Shiraishi A."/>
            <person name="Satake H."/>
            <person name="Nakayama K."/>
        </authorList>
    </citation>
    <scope>NUCLEOTIDE SEQUENCE</scope>
</reference>
<gene>
    <name evidence="2" type="ORF">Tco_0730666</name>
</gene>
<feature type="region of interest" description="Disordered" evidence="1">
    <location>
        <begin position="118"/>
        <end position="150"/>
    </location>
</feature>
<keyword evidence="3" id="KW-1185">Reference proteome</keyword>
<sequence length="680" mass="78068">MPIDECSSHNSPSADEGEKLDSIKRSNKTVESPSDVLGKRKRTDEGDGAAAASKIIPWQLHDWKYEQPMLSNMSPLRACVAERSFLDLEEDWKEVASEDKNGSESESVNNHYVKNLLKDKNDTESEGGLDSIEGSNKTVESPSSDGLQQSENNSWQLHLLILEALELRQDMMQNKLQCEVKNDSESELDSYRAAALDKCEDRIRSLVKSFKKLKQLPHDWEYDPDTASTFVSAEADISTLPKMPPPKEKRMYFHYEINREVKKAVKGKNYTQLMKDLEYKIDGESESDNNHDVKNLLKDKNDTELKKDLEYKNDSESERPYLFNFCSNPATASTYVFATVDNSALEKLPPPTHKSEAAASKTIPWELHLLIQDALEHRADVMLNKLQREANNGSGSDWDDYHEVQLKQCEDRIRFLAKRFKKLKQLPHDWKYDPATASTFVAAKEDTSALPETPPPKEERCLILKILFGVCANSQKMAYICSIPWGCCSSVIDPNQKFPKTTDVPLDEEEKKIWMDFKEFDKDNRGLYAVDVNTVDKHKRPLRVANPIVGLTSKFAVTAFNEAIEMYVKKGEQNNIHDFDVVKCDYLKMNETSYYFYITIEAFEERKRGVYDTKVRLNWDDGSKSLMHFVLTDRKPRVLKETTKLRTHPVTSEWLDLDYVSSQSVNQLIKDTHHMGRTVH</sequence>
<keyword evidence="2" id="KW-0687">Ribonucleoprotein</keyword>
<evidence type="ECO:0000256" key="1">
    <source>
        <dbReference type="SAM" id="MobiDB-lite"/>
    </source>
</evidence>
<evidence type="ECO:0000313" key="3">
    <source>
        <dbReference type="Proteomes" id="UP001151760"/>
    </source>
</evidence>
<protein>
    <submittedName>
        <fullName evidence="2">40S ribosomal protein S13</fullName>
    </submittedName>
</protein>
<proteinExistence type="predicted"/>
<name>A0ABQ4YUX2_9ASTR</name>
<keyword evidence="2" id="KW-0689">Ribosomal protein</keyword>
<dbReference type="Gene3D" id="1.10.287.10">
    <property type="entry name" value="S15/NS1, RNA-binding"/>
    <property type="match status" value="2"/>
</dbReference>
<accession>A0ABQ4YUX2</accession>
<reference evidence="2" key="1">
    <citation type="journal article" date="2022" name="Int. J. Mol. Sci.">
        <title>Draft Genome of Tanacetum Coccineum: Genomic Comparison of Closely Related Tanacetum-Family Plants.</title>
        <authorList>
            <person name="Yamashiro T."/>
            <person name="Shiraishi A."/>
            <person name="Nakayama K."/>
            <person name="Satake H."/>
        </authorList>
    </citation>
    <scope>NUCLEOTIDE SEQUENCE</scope>
</reference>
<feature type="compositionally biased region" description="Polar residues" evidence="1">
    <location>
        <begin position="133"/>
        <end position="150"/>
    </location>
</feature>
<dbReference type="EMBL" id="BQNB010010697">
    <property type="protein sequence ID" value="GJS80785.1"/>
    <property type="molecule type" value="Genomic_DNA"/>
</dbReference>
<dbReference type="Proteomes" id="UP001151760">
    <property type="component" value="Unassembled WGS sequence"/>
</dbReference>
<feature type="region of interest" description="Disordered" evidence="1">
    <location>
        <begin position="1"/>
        <end position="53"/>
    </location>
</feature>
<organism evidence="2 3">
    <name type="scientific">Tanacetum coccineum</name>
    <dbReference type="NCBI Taxonomy" id="301880"/>
    <lineage>
        <taxon>Eukaryota</taxon>
        <taxon>Viridiplantae</taxon>
        <taxon>Streptophyta</taxon>
        <taxon>Embryophyta</taxon>
        <taxon>Tracheophyta</taxon>
        <taxon>Spermatophyta</taxon>
        <taxon>Magnoliopsida</taxon>
        <taxon>eudicotyledons</taxon>
        <taxon>Gunneridae</taxon>
        <taxon>Pentapetalae</taxon>
        <taxon>asterids</taxon>
        <taxon>campanulids</taxon>
        <taxon>Asterales</taxon>
        <taxon>Asteraceae</taxon>
        <taxon>Asteroideae</taxon>
        <taxon>Anthemideae</taxon>
        <taxon>Anthemidinae</taxon>
        <taxon>Tanacetum</taxon>
    </lineage>
</organism>
<dbReference type="GO" id="GO:0005840">
    <property type="term" value="C:ribosome"/>
    <property type="evidence" value="ECO:0007669"/>
    <property type="project" value="UniProtKB-KW"/>
</dbReference>
<comment type="caution">
    <text evidence="2">The sequence shown here is derived from an EMBL/GenBank/DDBJ whole genome shotgun (WGS) entry which is preliminary data.</text>
</comment>